<proteinExistence type="predicted"/>
<keyword evidence="3" id="KW-1185">Reference proteome</keyword>
<evidence type="ECO:0000256" key="1">
    <source>
        <dbReference type="SAM" id="MobiDB-lite"/>
    </source>
</evidence>
<feature type="region of interest" description="Disordered" evidence="1">
    <location>
        <begin position="390"/>
        <end position="415"/>
    </location>
</feature>
<dbReference type="Proteomes" id="UP001500730">
    <property type="component" value="Unassembled WGS sequence"/>
</dbReference>
<dbReference type="RefSeq" id="WP_344255158.1">
    <property type="nucleotide sequence ID" value="NZ_BAAARE010000009.1"/>
</dbReference>
<evidence type="ECO:0000313" key="2">
    <source>
        <dbReference type="EMBL" id="GAA2485389.1"/>
    </source>
</evidence>
<dbReference type="EMBL" id="BAAARE010000009">
    <property type="protein sequence ID" value="GAA2485389.1"/>
    <property type="molecule type" value="Genomic_DNA"/>
</dbReference>
<accession>A0ABP5YVQ0</accession>
<comment type="caution">
    <text evidence="2">The sequence shown here is derived from an EMBL/GenBank/DDBJ whole genome shotgun (WGS) entry which is preliminary data.</text>
</comment>
<protein>
    <submittedName>
        <fullName evidence="2">Uncharacterized protein</fullName>
    </submittedName>
</protein>
<evidence type="ECO:0000313" key="3">
    <source>
        <dbReference type="Proteomes" id="UP001500730"/>
    </source>
</evidence>
<sequence length="415" mass="45504">MATDGERIREQIWRTVMPDEQDRAFVDLAVDGGQGLPEFLRRLGADVSDSWDQLAALSAEYRILVEDIEAAIRVLGPRGWAVTPMSVTVLRQAVEAAEAGREGEADDLLADEWDGDDGAARLSRVCAQVGVLGATDPELHRLFHERARLVGLARDHHLAGRYDASVPLLQAHMEGIVIDVTGGSKFFTMTREKADLVDPQRLVGLEACLAALQKIYGTGVKETQTRGSLSRHGVLHGRELAYDTRVNSAKTWSVFAALVEWAQPKALAVVRARKAERQAAAAGSQALDGRGRHLDNREFSETRDALRTLWASAMGWHRQRGRFRPDLVGGVYQTSDFTRKGLPAAHAIQQWVSQEGQEVMYWRTTASGWTLGIALSAEGDRFDEYLFSAPRPPSGPPSAGASGWGGLFETPPDWS</sequence>
<organism evidence="2 3">
    <name type="scientific">Terrabacter carboxydivorans</name>
    <dbReference type="NCBI Taxonomy" id="619730"/>
    <lineage>
        <taxon>Bacteria</taxon>
        <taxon>Bacillati</taxon>
        <taxon>Actinomycetota</taxon>
        <taxon>Actinomycetes</taxon>
        <taxon>Micrococcales</taxon>
        <taxon>Intrasporangiaceae</taxon>
        <taxon>Terrabacter</taxon>
    </lineage>
</organism>
<name>A0ABP5YVQ0_9MICO</name>
<gene>
    <name evidence="2" type="ORF">GCM10009858_24190</name>
</gene>
<reference evidence="3" key="1">
    <citation type="journal article" date="2019" name="Int. J. Syst. Evol. Microbiol.">
        <title>The Global Catalogue of Microorganisms (GCM) 10K type strain sequencing project: providing services to taxonomists for standard genome sequencing and annotation.</title>
        <authorList>
            <consortium name="The Broad Institute Genomics Platform"/>
            <consortium name="The Broad Institute Genome Sequencing Center for Infectious Disease"/>
            <person name="Wu L."/>
            <person name="Ma J."/>
        </authorList>
    </citation>
    <scope>NUCLEOTIDE SEQUENCE [LARGE SCALE GENOMIC DNA]</scope>
    <source>
        <strain evidence="3">JCM 16259</strain>
    </source>
</reference>